<name>A0A8I2YJR0_9AGAM</name>
<reference evidence="4" key="1">
    <citation type="submission" date="2021-03" db="EMBL/GenBank/DDBJ databases">
        <title>Evolutionary innovations through gain and loss of genes in the ectomycorrhizal Boletales.</title>
        <authorList>
            <person name="Wu G."/>
            <person name="Miyauchi S."/>
            <person name="Morin E."/>
            <person name="Yang Z.-L."/>
            <person name="Xu J."/>
            <person name="Martin F.M."/>
        </authorList>
    </citation>
    <scope>NUCLEOTIDE SEQUENCE</scope>
    <source>
        <strain evidence="4">BR01</strain>
    </source>
</reference>
<dbReference type="AlphaFoldDB" id="A0A8I2YJR0"/>
<evidence type="ECO:0000256" key="3">
    <source>
        <dbReference type="SAM" id="Phobius"/>
    </source>
</evidence>
<keyword evidence="3" id="KW-1133">Transmembrane helix</keyword>
<dbReference type="EMBL" id="JAGFBS010000027">
    <property type="protein sequence ID" value="KAG6372538.1"/>
    <property type="molecule type" value="Genomic_DNA"/>
</dbReference>
<keyword evidence="5" id="KW-1185">Reference proteome</keyword>
<keyword evidence="3" id="KW-0812">Transmembrane</keyword>
<evidence type="ECO:0000313" key="5">
    <source>
        <dbReference type="Proteomes" id="UP000683000"/>
    </source>
</evidence>
<evidence type="ECO:0000313" key="4">
    <source>
        <dbReference type="EMBL" id="KAG6372538.1"/>
    </source>
</evidence>
<feature type="transmembrane region" description="Helical" evidence="3">
    <location>
        <begin position="45"/>
        <end position="68"/>
    </location>
</feature>
<dbReference type="OrthoDB" id="2683626at2759"/>
<proteinExistence type="predicted"/>
<feature type="compositionally biased region" description="Low complexity" evidence="2">
    <location>
        <begin position="349"/>
        <end position="361"/>
    </location>
</feature>
<keyword evidence="1" id="KW-0175">Coiled coil</keyword>
<feature type="region of interest" description="Disordered" evidence="2">
    <location>
        <begin position="343"/>
        <end position="469"/>
    </location>
</feature>
<comment type="caution">
    <text evidence="4">The sequence shown here is derived from an EMBL/GenBank/DDBJ whole genome shotgun (WGS) entry which is preliminary data.</text>
</comment>
<dbReference type="Proteomes" id="UP000683000">
    <property type="component" value="Unassembled WGS sequence"/>
</dbReference>
<feature type="coiled-coil region" evidence="1">
    <location>
        <begin position="113"/>
        <end position="147"/>
    </location>
</feature>
<feature type="compositionally biased region" description="Pro residues" evidence="2">
    <location>
        <begin position="295"/>
        <end position="306"/>
    </location>
</feature>
<feature type="compositionally biased region" description="Low complexity" evidence="2">
    <location>
        <begin position="442"/>
        <end position="457"/>
    </location>
</feature>
<evidence type="ECO:0000256" key="2">
    <source>
        <dbReference type="SAM" id="MobiDB-lite"/>
    </source>
</evidence>
<organism evidence="4 5">
    <name type="scientific">Boletus reticuloceps</name>
    <dbReference type="NCBI Taxonomy" id="495285"/>
    <lineage>
        <taxon>Eukaryota</taxon>
        <taxon>Fungi</taxon>
        <taxon>Dikarya</taxon>
        <taxon>Basidiomycota</taxon>
        <taxon>Agaricomycotina</taxon>
        <taxon>Agaricomycetes</taxon>
        <taxon>Agaricomycetidae</taxon>
        <taxon>Boletales</taxon>
        <taxon>Boletineae</taxon>
        <taxon>Boletaceae</taxon>
        <taxon>Boletoideae</taxon>
        <taxon>Boletus</taxon>
    </lineage>
</organism>
<feature type="region of interest" description="Disordered" evidence="2">
    <location>
        <begin position="274"/>
        <end position="310"/>
    </location>
</feature>
<accession>A0A8I2YJR0</accession>
<gene>
    <name evidence="4" type="ORF">JVT61DRAFT_7647</name>
</gene>
<sequence length="469" mass="50383">MVDIRTITCRSTESTHFITRKIEIVSYTSHSHPPTPTSISTSYTLSHLLIITMTGASALMDAVALLLLQNIKESMETGRIANMDTVQTEVEAAIAELNRTRLLEGPTHLDDVAAKLLLEMGSLQEKVARCESQLAEFQSRADVLKEETTQIAARAEACNLLVEQQQKENVKVLAAMEGAEASISTAPPPFLVPAPSHTDPVSHLSPSKMAVISFPGGPRTVTIHPPDSPSYQSVIRDEKGDIIITFKGTKPLRREGAFRGPLSEVDLRQITRVYGRGPQLAGPRAAQPVPRRPDQPQPSSCPPPSRGPSDIIARQRQLSISMQTDAFGRVLAPDYLINAKSPSLPTGMSSSAEPSPDSQSPLSAKPNIVITLASTPPSPILGRGKKRTRSSDEDEGMLSATESRNGTPLLIDPRTLKVPTTPTPVKREESQGPAKRKKRRSSAASSEALPAESGSGSCSQGPLDVTRTV</sequence>
<evidence type="ECO:0000256" key="1">
    <source>
        <dbReference type="SAM" id="Coils"/>
    </source>
</evidence>
<keyword evidence="3" id="KW-0472">Membrane</keyword>
<protein>
    <submittedName>
        <fullName evidence="4">Uncharacterized protein</fullName>
    </submittedName>
</protein>